<dbReference type="InterPro" id="IPR017975">
    <property type="entry name" value="Tubulin_CS"/>
</dbReference>
<dbReference type="InterPro" id="IPR004942">
    <property type="entry name" value="Roadblock/LAMTOR2_dom"/>
</dbReference>
<dbReference type="PANTHER" id="PTHR36222:SF1">
    <property type="entry name" value="SERINE PROTEASE INHIBITOR RV3364C"/>
    <property type="match status" value="1"/>
</dbReference>
<feature type="domain" description="Roadblock/LAMTOR2" evidence="2">
    <location>
        <begin position="6"/>
        <end position="98"/>
    </location>
</feature>
<evidence type="ECO:0000313" key="3">
    <source>
        <dbReference type="EMBL" id="MBO2461528.1"/>
    </source>
</evidence>
<protein>
    <submittedName>
        <fullName evidence="3">Roadblock/LC7 domain-containing protein</fullName>
    </submittedName>
</protein>
<gene>
    <name evidence="3" type="ORF">J4709_28490</name>
</gene>
<comment type="caution">
    <text evidence="3">The sequence shown here is derived from an EMBL/GenBank/DDBJ whole genome shotgun (WGS) entry which is preliminary data.</text>
</comment>
<dbReference type="Gene3D" id="3.30.450.30">
    <property type="entry name" value="Dynein light chain 2a, cytoplasmic"/>
    <property type="match status" value="1"/>
</dbReference>
<dbReference type="SMART" id="SM00960">
    <property type="entry name" value="Robl_LC7"/>
    <property type="match status" value="1"/>
</dbReference>
<evidence type="ECO:0000259" key="2">
    <source>
        <dbReference type="SMART" id="SM00960"/>
    </source>
</evidence>
<accession>A0ABS3RZ06</accession>
<name>A0ABS3RZ06_9ACTN</name>
<proteinExistence type="predicted"/>
<dbReference type="PROSITE" id="PS00227">
    <property type="entry name" value="TUBULIN"/>
    <property type="match status" value="1"/>
</dbReference>
<feature type="region of interest" description="Disordered" evidence="1">
    <location>
        <begin position="151"/>
        <end position="176"/>
    </location>
</feature>
<dbReference type="Proteomes" id="UP000680206">
    <property type="component" value="Unassembled WGS sequence"/>
</dbReference>
<dbReference type="InterPro" id="IPR053141">
    <property type="entry name" value="Mycobact_SerProt_Inhib_Rv3364c"/>
</dbReference>
<evidence type="ECO:0000256" key="1">
    <source>
        <dbReference type="SAM" id="MobiDB-lite"/>
    </source>
</evidence>
<dbReference type="EMBL" id="JAGEPF010000018">
    <property type="protein sequence ID" value="MBO2461528.1"/>
    <property type="molecule type" value="Genomic_DNA"/>
</dbReference>
<keyword evidence="4" id="KW-1185">Reference proteome</keyword>
<evidence type="ECO:0000313" key="4">
    <source>
        <dbReference type="Proteomes" id="UP000680206"/>
    </source>
</evidence>
<feature type="compositionally biased region" description="Gly residues" evidence="1">
    <location>
        <begin position="155"/>
        <end position="176"/>
    </location>
</feature>
<dbReference type="PANTHER" id="PTHR36222">
    <property type="entry name" value="SERINE PROTEASE INHIBITOR RV3364C"/>
    <property type="match status" value="1"/>
</dbReference>
<dbReference type="RefSeq" id="WP_208244886.1">
    <property type="nucleotide sequence ID" value="NZ_JAGEPF010000018.1"/>
</dbReference>
<dbReference type="Pfam" id="PF03259">
    <property type="entry name" value="Robl_LC7"/>
    <property type="match status" value="1"/>
</dbReference>
<dbReference type="SUPFAM" id="SSF103196">
    <property type="entry name" value="Roadblock/LC7 domain"/>
    <property type="match status" value="1"/>
</dbReference>
<organism evidence="3 4">
    <name type="scientific">Actinomadura violacea</name>
    <dbReference type="NCBI Taxonomy" id="2819934"/>
    <lineage>
        <taxon>Bacteria</taxon>
        <taxon>Bacillati</taxon>
        <taxon>Actinomycetota</taxon>
        <taxon>Actinomycetes</taxon>
        <taxon>Streptosporangiales</taxon>
        <taxon>Thermomonosporaceae</taxon>
        <taxon>Actinomadura</taxon>
    </lineage>
</organism>
<sequence>MTDDQNWILADLLRLPGVRHVLVATADGLVKHRSDGMDDAVSARLAAVCAGLNSLAEGIARDFSDTSDPGMRRSSMELPGAVLFTRRAAGGSHLAVVADPAALDPGLIAQQMSSLINKIGETNLATPARDTAGPSSATGYLGGRHAAASGAASAAGGGTGAGGGAAGGGVGAMGAP</sequence>
<reference evidence="3 4" key="1">
    <citation type="submission" date="2021-03" db="EMBL/GenBank/DDBJ databases">
        <title>Actinomadura violae sp. nov., isolated from lichen in Thailand.</title>
        <authorList>
            <person name="Kanchanasin P."/>
            <person name="Saeng-In P."/>
            <person name="Phongsopitanun W."/>
            <person name="Yuki M."/>
            <person name="Kudo T."/>
            <person name="Ohkuma M."/>
            <person name="Tanasupawat S."/>
        </authorList>
    </citation>
    <scope>NUCLEOTIDE SEQUENCE [LARGE SCALE GENOMIC DNA]</scope>
    <source>
        <strain evidence="3 4">LCR2-06</strain>
    </source>
</reference>